<dbReference type="EMBL" id="MK072386">
    <property type="protein sequence ID" value="AYV83130.1"/>
    <property type="molecule type" value="Genomic_DNA"/>
</dbReference>
<evidence type="ECO:0008006" key="2">
    <source>
        <dbReference type="Google" id="ProtNLM"/>
    </source>
</evidence>
<gene>
    <name evidence="1" type="ORF">Hyperionvirus4_95</name>
</gene>
<dbReference type="Gene3D" id="1.25.40.20">
    <property type="entry name" value="Ankyrin repeat-containing domain"/>
    <property type="match status" value="1"/>
</dbReference>
<dbReference type="InterPro" id="IPR036770">
    <property type="entry name" value="Ankyrin_rpt-contain_sf"/>
</dbReference>
<evidence type="ECO:0000313" key="1">
    <source>
        <dbReference type="EMBL" id="AYV83130.1"/>
    </source>
</evidence>
<name>A0A3G5A790_9VIRU</name>
<accession>A0A3G5A790</accession>
<proteinExistence type="predicted"/>
<protein>
    <recommendedName>
        <fullName evidence="2">Ankyrin repeat domain-containing protein</fullName>
    </recommendedName>
</protein>
<reference evidence="1" key="1">
    <citation type="submission" date="2018-10" db="EMBL/GenBank/DDBJ databases">
        <title>Hidden diversity of soil giant viruses.</title>
        <authorList>
            <person name="Schulz F."/>
            <person name="Alteio L."/>
            <person name="Goudeau D."/>
            <person name="Ryan E.M."/>
            <person name="Malmstrom R.R."/>
            <person name="Blanchard J."/>
            <person name="Woyke T."/>
        </authorList>
    </citation>
    <scope>NUCLEOTIDE SEQUENCE</scope>
    <source>
        <strain evidence="1">HYV1</strain>
    </source>
</reference>
<dbReference type="SUPFAM" id="SSF48403">
    <property type="entry name" value="Ankyrin repeat"/>
    <property type="match status" value="1"/>
</dbReference>
<organism evidence="1">
    <name type="scientific">Hyperionvirus sp</name>
    <dbReference type="NCBI Taxonomy" id="2487770"/>
    <lineage>
        <taxon>Viruses</taxon>
        <taxon>Varidnaviria</taxon>
        <taxon>Bamfordvirae</taxon>
        <taxon>Nucleocytoviricota</taxon>
        <taxon>Megaviricetes</taxon>
        <taxon>Imitervirales</taxon>
        <taxon>Mimiviridae</taxon>
        <taxon>Klosneuvirinae</taxon>
    </lineage>
</organism>
<sequence length="275" mass="31941">MDESPLVFLCLKELIEHDDAKIDSINAFKKVEECNIYSSICEIGFEELECSLFALMCEAKELTTESFNFALKHELIKRNDIKFLAGYINNLRSSDQWGILYHFIRNFYDLERIKTMRTDSEGTSLLTYLVFLPCFNEGWFMVILHYLEQNGYDIKYKGATNRTLLDGAIYQRSVKLVNYLVSKGIKFSEGVRMAEKKGCDFVQWHIAFPYNYMDHSPCKDYQNACFEIVAACVKAGYDISLKDADGLNIKDYVEKYINKDKFLDSYAKHMELLGV</sequence>